<dbReference type="SMART" id="SM00406">
    <property type="entry name" value="IGv"/>
    <property type="match status" value="2"/>
</dbReference>
<organism evidence="4 5">
    <name type="scientific">Aquarana catesbeiana</name>
    <name type="common">American bullfrog</name>
    <name type="synonym">Rana catesbeiana</name>
    <dbReference type="NCBI Taxonomy" id="8400"/>
    <lineage>
        <taxon>Eukaryota</taxon>
        <taxon>Metazoa</taxon>
        <taxon>Chordata</taxon>
        <taxon>Craniata</taxon>
        <taxon>Vertebrata</taxon>
        <taxon>Euteleostomi</taxon>
        <taxon>Amphibia</taxon>
        <taxon>Batrachia</taxon>
        <taxon>Anura</taxon>
        <taxon>Neobatrachia</taxon>
        <taxon>Ranoidea</taxon>
        <taxon>Ranidae</taxon>
        <taxon>Aquarana</taxon>
    </lineage>
</organism>
<dbReference type="InterPro" id="IPR013106">
    <property type="entry name" value="Ig_V-set"/>
</dbReference>
<keyword evidence="1" id="KW-1015">Disulfide bond</keyword>
<evidence type="ECO:0000259" key="3">
    <source>
        <dbReference type="PROSITE" id="PS50835"/>
    </source>
</evidence>
<dbReference type="InterPro" id="IPR007110">
    <property type="entry name" value="Ig-like_dom"/>
</dbReference>
<dbReference type="InterPro" id="IPR051755">
    <property type="entry name" value="Ig-like_CS_Receptor"/>
</dbReference>
<evidence type="ECO:0000313" key="4">
    <source>
        <dbReference type="EMBL" id="PIO25478.1"/>
    </source>
</evidence>
<keyword evidence="2" id="KW-0325">Glycoprotein</keyword>
<feature type="non-terminal residue" evidence="4">
    <location>
        <position position="215"/>
    </location>
</feature>
<keyword evidence="5" id="KW-1185">Reference proteome</keyword>
<name>A0A2G9RC29_AQUCT</name>
<protein>
    <recommendedName>
        <fullName evidence="3">Ig-like domain-containing protein</fullName>
    </recommendedName>
</protein>
<dbReference type="PROSITE" id="PS50835">
    <property type="entry name" value="IG_LIKE"/>
    <property type="match status" value="2"/>
</dbReference>
<dbReference type="InterPro" id="IPR036179">
    <property type="entry name" value="Ig-like_dom_sf"/>
</dbReference>
<dbReference type="InterPro" id="IPR003599">
    <property type="entry name" value="Ig_sub"/>
</dbReference>
<accession>A0A2G9RC29</accession>
<reference evidence="5" key="1">
    <citation type="journal article" date="2017" name="Nat. Commun.">
        <title>The North American bullfrog draft genome provides insight into hormonal regulation of long noncoding RNA.</title>
        <authorList>
            <person name="Hammond S.A."/>
            <person name="Warren R.L."/>
            <person name="Vandervalk B.P."/>
            <person name="Kucuk E."/>
            <person name="Khan H."/>
            <person name="Gibb E.A."/>
            <person name="Pandoh P."/>
            <person name="Kirk H."/>
            <person name="Zhao Y."/>
            <person name="Jones M."/>
            <person name="Mungall A.J."/>
            <person name="Coope R."/>
            <person name="Pleasance S."/>
            <person name="Moore R.A."/>
            <person name="Holt R.A."/>
            <person name="Round J.M."/>
            <person name="Ohora S."/>
            <person name="Walle B.V."/>
            <person name="Veldhoen N."/>
            <person name="Helbing C.C."/>
            <person name="Birol I."/>
        </authorList>
    </citation>
    <scope>NUCLEOTIDE SEQUENCE [LARGE SCALE GENOMIC DNA]</scope>
</reference>
<evidence type="ECO:0000256" key="1">
    <source>
        <dbReference type="ARBA" id="ARBA00023157"/>
    </source>
</evidence>
<dbReference type="Gene3D" id="2.60.40.10">
    <property type="entry name" value="Immunoglobulins"/>
    <property type="match status" value="2"/>
</dbReference>
<feature type="domain" description="Ig-like" evidence="3">
    <location>
        <begin position="127"/>
        <end position="213"/>
    </location>
</feature>
<proteinExistence type="predicted"/>
<dbReference type="Proteomes" id="UP000228934">
    <property type="component" value="Unassembled WGS sequence"/>
</dbReference>
<evidence type="ECO:0000256" key="2">
    <source>
        <dbReference type="ARBA" id="ARBA00023180"/>
    </source>
</evidence>
<dbReference type="Pfam" id="PF07686">
    <property type="entry name" value="V-set"/>
    <property type="match status" value="2"/>
</dbReference>
<evidence type="ECO:0000313" key="5">
    <source>
        <dbReference type="Proteomes" id="UP000228934"/>
    </source>
</evidence>
<gene>
    <name evidence="4" type="ORF">AB205_0095770</name>
</gene>
<dbReference type="SMART" id="SM00409">
    <property type="entry name" value="IG"/>
    <property type="match status" value="2"/>
</dbReference>
<dbReference type="OrthoDB" id="9898017at2759"/>
<dbReference type="AlphaFoldDB" id="A0A2G9RC29"/>
<dbReference type="InterPro" id="IPR013783">
    <property type="entry name" value="Ig-like_fold"/>
</dbReference>
<dbReference type="EMBL" id="KV947265">
    <property type="protein sequence ID" value="PIO25478.1"/>
    <property type="molecule type" value="Genomic_DNA"/>
</dbReference>
<dbReference type="PANTHER" id="PTHR19971">
    <property type="entry name" value="SIGNAL-REGULATORY PROTEIN BETA"/>
    <property type="match status" value="1"/>
</dbReference>
<feature type="domain" description="Ig-like" evidence="3">
    <location>
        <begin position="1"/>
        <end position="101"/>
    </location>
</feature>
<dbReference type="SUPFAM" id="SSF48726">
    <property type="entry name" value="Immunoglobulin"/>
    <property type="match status" value="2"/>
</dbReference>
<sequence>MTGPSTYEARVGYIAHIPCTFTADILPADPKYFAVFWYFEGKLILRYDNIVIPTDPRYSLDVDRALNGNADLYISNTFLSDGGVYTCSVTNSPIQVEKNIKVEISGGALQMTGPSTYEAKVRSIAHIPCTFRADNLPADPKYFAVFWNLEGNRILTYHNTVIPTDPRYSLDKDRALNGTADLTISDTSVLDAGVYTCIVNYSSVPMERKIRVNVS</sequence>
<dbReference type="CDD" id="cd00096">
    <property type="entry name" value="Ig"/>
    <property type="match status" value="1"/>
</dbReference>